<protein>
    <submittedName>
        <fullName evidence="2">Uncharacterized protein isoform X2</fullName>
    </submittedName>
</protein>
<name>A0AC58IGN2_DANRE</name>
<gene>
    <name evidence="2" type="primary">LOC101886796</name>
</gene>
<keyword evidence="1" id="KW-1185">Reference proteome</keyword>
<sequence length="465" mass="51819">MGIMLLLSLFLIAGVSGTEIGAAQFMSLMEGDSVTLQTNLTEILNDDTILWLFGPNETMFCQIKRVKDFTSQFVTDDVKFSSRVQVDQKTGSITIRNTRIRHSGQYKLRVSTTENTITRIFNVTVLVVAGKMDGVKSVSKFVKEGESVTLDTDEEIPKDALMLWRFGDNAVLLAKVDVETNQTSLIEDERFRGRLKVDQMGSLTIPNTKTTDSGLYELQIRGIERLHRFVVSVSAHPDQGLSSGAIAGIVIISVSLLIVALALIYLWRMFKLKKQQEGTRKTHDGADGRFRSKLSLNANDDLTISNTRTIHSGLYILKIRTKTTTKPIYKRFIVTISVNSKSVKERDTVVLQIKEEILRDDLILWTVGAENCLAVRATSGNTSIGERFRDRVELDHQTGSLTIRNITKEDSGHFKLQIINSEKTRFRRINVKVTASTGVGSTTVLTPLLDGDVPDGENEQQTSSV</sequence>
<reference evidence="2" key="1">
    <citation type="submission" date="2025-08" db="UniProtKB">
        <authorList>
            <consortium name="RefSeq"/>
        </authorList>
    </citation>
    <scope>IDENTIFICATION</scope>
    <source>
        <strain evidence="2">Tuebingen</strain>
        <tissue evidence="2">Fibroblasts and whole tissue</tissue>
    </source>
</reference>
<dbReference type="RefSeq" id="XP_073793393.1">
    <property type="nucleotide sequence ID" value="XM_073937292.1"/>
</dbReference>
<dbReference type="Proteomes" id="UP000000437">
    <property type="component" value="Chromosome 22"/>
</dbReference>
<evidence type="ECO:0000313" key="1">
    <source>
        <dbReference type="Proteomes" id="UP000000437"/>
    </source>
</evidence>
<accession>A0AC58IGN2</accession>
<proteinExistence type="predicted"/>
<evidence type="ECO:0000313" key="2">
    <source>
        <dbReference type="RefSeq" id="XP_073793393.1"/>
    </source>
</evidence>
<organism evidence="1 2">
    <name type="scientific">Danio rerio</name>
    <name type="common">Zebrafish</name>
    <name type="synonym">Brachydanio rerio</name>
    <dbReference type="NCBI Taxonomy" id="7955"/>
    <lineage>
        <taxon>Eukaryota</taxon>
        <taxon>Metazoa</taxon>
        <taxon>Chordata</taxon>
        <taxon>Craniata</taxon>
        <taxon>Vertebrata</taxon>
        <taxon>Euteleostomi</taxon>
        <taxon>Actinopterygii</taxon>
        <taxon>Neopterygii</taxon>
        <taxon>Teleostei</taxon>
        <taxon>Ostariophysi</taxon>
        <taxon>Cypriniformes</taxon>
        <taxon>Danionidae</taxon>
        <taxon>Danioninae</taxon>
        <taxon>Danio</taxon>
    </lineage>
</organism>